<sequence>MNSEQLGLTMIMVLNIVSFGKSLKLMNASLITIEEMENFHLIDEDFSPNDEYIFLGQCRNMGFTEVTPHYQCDIVLRRLPISESSKPIRKCNIQLTENSMLVDIPISKIRLQHLNEDVVILKWDDQTSGNIYTNLLVVSMTDCSTKSLQFFNDISSNVITSNILISKDSFEVLTADKELCFTKTCKIGYDREGNRKYIQYFPLSLNNVFITPMEDTQGNRNFFVLGFKDAGYDLDFISKSNDKINLATFQRPKFHHIPVSKTNQKYGLCFTFLSSDNRIKCIQYDASVDMKMDSLIEVERNYSLLGTYNLADNAMLVVISDCMKKSFQTFKCNNLLIAKLKIDDYKPNLSRFYSIALNEFTCNFDDGLTKVDIAENDEDICFYVICSHKIANDDENLAVHSSFLRSACTQKMLIPHFFE</sequence>
<gene>
    <name evidence="1" type="ORF">QAD02_016544</name>
</gene>
<dbReference type="EMBL" id="CM056742">
    <property type="protein sequence ID" value="KAJ8680757.1"/>
    <property type="molecule type" value="Genomic_DNA"/>
</dbReference>
<evidence type="ECO:0000313" key="2">
    <source>
        <dbReference type="Proteomes" id="UP001239111"/>
    </source>
</evidence>
<accession>A0ACC2PE75</accession>
<organism evidence="1 2">
    <name type="scientific">Eretmocerus hayati</name>
    <dbReference type="NCBI Taxonomy" id="131215"/>
    <lineage>
        <taxon>Eukaryota</taxon>
        <taxon>Metazoa</taxon>
        <taxon>Ecdysozoa</taxon>
        <taxon>Arthropoda</taxon>
        <taxon>Hexapoda</taxon>
        <taxon>Insecta</taxon>
        <taxon>Pterygota</taxon>
        <taxon>Neoptera</taxon>
        <taxon>Endopterygota</taxon>
        <taxon>Hymenoptera</taxon>
        <taxon>Apocrita</taxon>
        <taxon>Proctotrupomorpha</taxon>
        <taxon>Chalcidoidea</taxon>
        <taxon>Aphelinidae</taxon>
        <taxon>Aphelininae</taxon>
        <taxon>Eretmocerus</taxon>
    </lineage>
</organism>
<keyword evidence="2" id="KW-1185">Reference proteome</keyword>
<dbReference type="Proteomes" id="UP001239111">
    <property type="component" value="Chromosome 2"/>
</dbReference>
<proteinExistence type="predicted"/>
<protein>
    <submittedName>
        <fullName evidence="1">Uncharacterized protein</fullName>
    </submittedName>
</protein>
<name>A0ACC2PE75_9HYME</name>
<reference evidence="1" key="1">
    <citation type="submission" date="2023-04" db="EMBL/GenBank/DDBJ databases">
        <title>A chromosome-level genome assembly of the parasitoid wasp Eretmocerus hayati.</title>
        <authorList>
            <person name="Zhong Y."/>
            <person name="Liu S."/>
            <person name="Liu Y."/>
        </authorList>
    </citation>
    <scope>NUCLEOTIDE SEQUENCE</scope>
    <source>
        <strain evidence="1">ZJU_SS_LIU_2023</strain>
    </source>
</reference>
<evidence type="ECO:0000313" key="1">
    <source>
        <dbReference type="EMBL" id="KAJ8680757.1"/>
    </source>
</evidence>
<comment type="caution">
    <text evidence="1">The sequence shown here is derived from an EMBL/GenBank/DDBJ whole genome shotgun (WGS) entry which is preliminary data.</text>
</comment>